<dbReference type="InterPro" id="IPR029058">
    <property type="entry name" value="AB_hydrolase_fold"/>
</dbReference>
<reference evidence="1" key="1">
    <citation type="journal article" date="2021" name="Nat. Commun.">
        <title>Genetic determinants of endophytism in the Arabidopsis root mycobiome.</title>
        <authorList>
            <person name="Mesny F."/>
            <person name="Miyauchi S."/>
            <person name="Thiergart T."/>
            <person name="Pickel B."/>
            <person name="Atanasova L."/>
            <person name="Karlsson M."/>
            <person name="Huettel B."/>
            <person name="Barry K.W."/>
            <person name="Haridas S."/>
            <person name="Chen C."/>
            <person name="Bauer D."/>
            <person name="Andreopoulos W."/>
            <person name="Pangilinan J."/>
            <person name="LaButti K."/>
            <person name="Riley R."/>
            <person name="Lipzen A."/>
            <person name="Clum A."/>
            <person name="Drula E."/>
            <person name="Henrissat B."/>
            <person name="Kohler A."/>
            <person name="Grigoriev I.V."/>
            <person name="Martin F.M."/>
            <person name="Hacquard S."/>
        </authorList>
    </citation>
    <scope>NUCLEOTIDE SEQUENCE</scope>
    <source>
        <strain evidence="1">MPI-CAGE-AT-0147</strain>
    </source>
</reference>
<evidence type="ECO:0000313" key="2">
    <source>
        <dbReference type="Proteomes" id="UP000738349"/>
    </source>
</evidence>
<sequence>MSETKPLRKLGLNQVFPSPTDVDGTAKKTNSVVAIHGLDTRSPTTWIAWKENGRPESGDVHWLKDEDMLPRVLPNSRIFTYDWNANIDHDAATQSLLGHADKLLNKLRIERAKDSKNRPIIFIASCFGGLLLAKALLLASEAFGDYQEIYQSTTGAVFLGTPFQGTNQGFCTAAHLRVAVAVSSGSETTKELLTYLRNEPNERGELDQLVERFCVMINHEQFIIPVVCFYETQETDFTKVIKDLPPEFVKGLGGHTAGILVPKSSACLQGKERHELSVRHSMLSKFARPDEDSFETVCYNLKDFVTKAEKRLRDRS</sequence>
<dbReference type="EMBL" id="JAGMUV010000042">
    <property type="protein sequence ID" value="KAH7111217.1"/>
    <property type="molecule type" value="Genomic_DNA"/>
</dbReference>
<gene>
    <name evidence="1" type="ORF">EDB81DRAFT_671605</name>
</gene>
<keyword evidence="2" id="KW-1185">Reference proteome</keyword>
<dbReference type="InterPro" id="IPR052374">
    <property type="entry name" value="SERAC1"/>
</dbReference>
<dbReference type="PANTHER" id="PTHR48182">
    <property type="entry name" value="PROTEIN SERAC1"/>
    <property type="match status" value="1"/>
</dbReference>
<dbReference type="AlphaFoldDB" id="A0A9P9D2C5"/>
<proteinExistence type="predicted"/>
<dbReference type="PANTHER" id="PTHR48182:SF3">
    <property type="entry name" value="DUF676 DOMAIN-CONTAINING PROTEIN"/>
    <property type="match status" value="1"/>
</dbReference>
<dbReference type="OrthoDB" id="194358at2759"/>
<organism evidence="1 2">
    <name type="scientific">Dactylonectria macrodidyma</name>
    <dbReference type="NCBI Taxonomy" id="307937"/>
    <lineage>
        <taxon>Eukaryota</taxon>
        <taxon>Fungi</taxon>
        <taxon>Dikarya</taxon>
        <taxon>Ascomycota</taxon>
        <taxon>Pezizomycotina</taxon>
        <taxon>Sordariomycetes</taxon>
        <taxon>Hypocreomycetidae</taxon>
        <taxon>Hypocreales</taxon>
        <taxon>Nectriaceae</taxon>
        <taxon>Dactylonectria</taxon>
    </lineage>
</organism>
<name>A0A9P9D2C5_9HYPO</name>
<protein>
    <submittedName>
        <fullName evidence="1">Uncharacterized protein</fullName>
    </submittedName>
</protein>
<evidence type="ECO:0000313" key="1">
    <source>
        <dbReference type="EMBL" id="KAH7111217.1"/>
    </source>
</evidence>
<accession>A0A9P9D2C5</accession>
<comment type="caution">
    <text evidence="1">The sequence shown here is derived from an EMBL/GenBank/DDBJ whole genome shotgun (WGS) entry which is preliminary data.</text>
</comment>
<dbReference type="Proteomes" id="UP000738349">
    <property type="component" value="Unassembled WGS sequence"/>
</dbReference>
<dbReference type="Gene3D" id="3.40.50.1820">
    <property type="entry name" value="alpha/beta hydrolase"/>
    <property type="match status" value="1"/>
</dbReference>
<dbReference type="SUPFAM" id="SSF53474">
    <property type="entry name" value="alpha/beta-Hydrolases"/>
    <property type="match status" value="1"/>
</dbReference>